<organism evidence="5 6">
    <name type="scientific">Tunturiibacter empetritectus</name>
    <dbReference type="NCBI Taxonomy" id="3069691"/>
    <lineage>
        <taxon>Bacteria</taxon>
        <taxon>Pseudomonadati</taxon>
        <taxon>Acidobacteriota</taxon>
        <taxon>Terriglobia</taxon>
        <taxon>Terriglobales</taxon>
        <taxon>Acidobacteriaceae</taxon>
        <taxon>Tunturiibacter</taxon>
    </lineage>
</organism>
<evidence type="ECO:0000313" key="6">
    <source>
        <dbReference type="Proteomes" id="UP000568106"/>
    </source>
</evidence>
<dbReference type="CDD" id="cd04186">
    <property type="entry name" value="GT_2_like_c"/>
    <property type="match status" value="1"/>
</dbReference>
<dbReference type="GO" id="GO:0016757">
    <property type="term" value="F:glycosyltransferase activity"/>
    <property type="evidence" value="ECO:0007669"/>
    <property type="project" value="UniProtKB-KW"/>
</dbReference>
<keyword evidence="6" id="KW-1185">Reference proteome</keyword>
<evidence type="ECO:0000259" key="4">
    <source>
        <dbReference type="Pfam" id="PF00535"/>
    </source>
</evidence>
<dbReference type="InterPro" id="IPR029044">
    <property type="entry name" value="Nucleotide-diphossugar_trans"/>
</dbReference>
<evidence type="ECO:0000313" key="5">
    <source>
        <dbReference type="EMBL" id="MBB5317229.1"/>
    </source>
</evidence>
<dbReference type="EMBL" id="JACHDY010000002">
    <property type="protein sequence ID" value="MBB5317229.1"/>
    <property type="molecule type" value="Genomic_DNA"/>
</dbReference>
<protein>
    <submittedName>
        <fullName evidence="5">GT2 family glycosyltransferase</fullName>
    </submittedName>
</protein>
<keyword evidence="2" id="KW-0328">Glycosyltransferase</keyword>
<comment type="caution">
    <text evidence="5">The sequence shown here is derived from an EMBL/GenBank/DDBJ whole genome shotgun (WGS) entry which is preliminary data.</text>
</comment>
<comment type="similarity">
    <text evidence="1">Belongs to the glycosyltransferase 2 family.</text>
</comment>
<dbReference type="PANTHER" id="PTHR43179">
    <property type="entry name" value="RHAMNOSYLTRANSFERASE WBBL"/>
    <property type="match status" value="1"/>
</dbReference>
<dbReference type="SUPFAM" id="SSF53448">
    <property type="entry name" value="Nucleotide-diphospho-sugar transferases"/>
    <property type="match status" value="1"/>
</dbReference>
<gene>
    <name evidence="5" type="ORF">HDF09_001898</name>
</gene>
<proteinExistence type="inferred from homology"/>
<reference evidence="5" key="1">
    <citation type="submission" date="2020-08" db="EMBL/GenBank/DDBJ databases">
        <title>Genomic Encyclopedia of Type Strains, Phase IV (KMG-V): Genome sequencing to study the core and pangenomes of soil and plant-associated prokaryotes.</title>
        <authorList>
            <person name="Whitman W."/>
        </authorList>
    </citation>
    <scope>NUCLEOTIDE SEQUENCE [LARGE SCALE GENOMIC DNA]</scope>
    <source>
        <strain evidence="5">M8UP27</strain>
    </source>
</reference>
<dbReference type="AlphaFoldDB" id="A0A7W8IHF4"/>
<dbReference type="Proteomes" id="UP000568106">
    <property type="component" value="Unassembled WGS sequence"/>
</dbReference>
<feature type="domain" description="Glycosyltransferase 2-like" evidence="4">
    <location>
        <begin position="6"/>
        <end position="181"/>
    </location>
</feature>
<dbReference type="Gene3D" id="3.90.550.10">
    <property type="entry name" value="Spore Coat Polysaccharide Biosynthesis Protein SpsA, Chain A"/>
    <property type="match status" value="1"/>
</dbReference>
<evidence type="ECO:0000256" key="1">
    <source>
        <dbReference type="ARBA" id="ARBA00006739"/>
    </source>
</evidence>
<keyword evidence="3" id="KW-0808">Transferase</keyword>
<dbReference type="Pfam" id="PF00535">
    <property type="entry name" value="Glycos_transf_2"/>
    <property type="match status" value="1"/>
</dbReference>
<evidence type="ECO:0000256" key="3">
    <source>
        <dbReference type="ARBA" id="ARBA00022679"/>
    </source>
</evidence>
<dbReference type="InterPro" id="IPR001173">
    <property type="entry name" value="Glyco_trans_2-like"/>
</dbReference>
<evidence type="ECO:0000256" key="2">
    <source>
        <dbReference type="ARBA" id="ARBA00022676"/>
    </source>
</evidence>
<dbReference type="PANTHER" id="PTHR43179:SF12">
    <property type="entry name" value="GALACTOFURANOSYLTRANSFERASE GLFT2"/>
    <property type="match status" value="1"/>
</dbReference>
<accession>A0A7W8IHF4</accession>
<sequence length="338" mass="39208">MQKIAVHIVRFNQDLDLLERCIRAALNQDFDDYTVTVTENGSSDSVESSLLAQFGTHPRFRFTDNKKNLGFAGANNKFFRDSDSEFVMPLNPDTVMPPDYLSRLLIAFIDPLVAAAEGKMLKPEPLPDGLWILDGTGMTVSRARRARERGQLEVDHGQYDLAIEVFGVSATAAAYRKSALETIKFGESEYFDEDFFTYWEDLDLSWRIRLAGFRCVYVPNAIIYHSRFAGQSKHGFRKPSEFTRHIRNLPTRVVYWDWRNHLFSIIKNDFGRSFLRDSPFIVTRELLLFGYLVLIEPKLIAGIPEFFRLLPRILRKRKIVQQNRVATSEDMQRWFSSR</sequence>
<name>A0A7W8IHF4_9BACT</name>